<comment type="similarity">
    <text evidence="2">Belongs to the amelogenin family.</text>
</comment>
<accession>A0A8B9IY28</accession>
<protein>
    <recommendedName>
        <fullName evidence="9">Amelogenin</fullName>
    </recommendedName>
</protein>
<dbReference type="Ensembl" id="ENSACOT00000014303.1">
    <property type="protein sequence ID" value="ENSACOP00000013820.1"/>
    <property type="gene ID" value="ENSACOG00000009584.1"/>
</dbReference>
<evidence type="ECO:0008006" key="9">
    <source>
        <dbReference type="Google" id="ProtNLM"/>
    </source>
</evidence>
<sequence length="134" mass="14895">GLMRPQHGCLSPPVHPSYGYGSMGSLPLLQHTVLVAFQHQLMQFPQTVPVLSAAQHQPSLPMPAQTEQLQAGEHPNLPEQPQHPANPNPMNPLPHLLLDMPLEPQQTTGKKKQEEIIRKIFLTSPLSHYSNRVC</sequence>
<feature type="region of interest" description="Disordered" evidence="6">
    <location>
        <begin position="53"/>
        <end position="97"/>
    </location>
</feature>
<dbReference type="Pfam" id="PF02948">
    <property type="entry name" value="Amelogenin"/>
    <property type="match status" value="1"/>
</dbReference>
<comment type="subcellular location">
    <subcellularLocation>
        <location evidence="1">Secreted</location>
        <location evidence="1">Extracellular space</location>
        <location evidence="1">Extracellular matrix</location>
    </subcellularLocation>
</comment>
<keyword evidence="8" id="KW-1185">Reference proteome</keyword>
<keyword evidence="3" id="KW-0964">Secreted</keyword>
<evidence type="ECO:0000256" key="2">
    <source>
        <dbReference type="ARBA" id="ARBA00010383"/>
    </source>
</evidence>
<evidence type="ECO:0000256" key="1">
    <source>
        <dbReference type="ARBA" id="ARBA00004498"/>
    </source>
</evidence>
<dbReference type="AlphaFoldDB" id="A0A8B9IY28"/>
<reference evidence="7" key="2">
    <citation type="submission" date="2025-09" db="UniProtKB">
        <authorList>
            <consortium name="Ensembl"/>
        </authorList>
    </citation>
    <scope>IDENTIFICATION</scope>
</reference>
<dbReference type="Proteomes" id="UP000694522">
    <property type="component" value="Unplaced"/>
</dbReference>
<evidence type="ECO:0000313" key="7">
    <source>
        <dbReference type="Ensembl" id="ENSACOP00000013820.1"/>
    </source>
</evidence>
<keyword evidence="5" id="KW-0091">Biomineralization</keyword>
<evidence type="ECO:0000256" key="4">
    <source>
        <dbReference type="ARBA" id="ARBA00022530"/>
    </source>
</evidence>
<evidence type="ECO:0000256" key="5">
    <source>
        <dbReference type="ARBA" id="ARBA00022591"/>
    </source>
</evidence>
<keyword evidence="4" id="KW-0272">Extracellular matrix</keyword>
<organism evidence="7 8">
    <name type="scientific">Amazona collaria</name>
    <name type="common">yellow-billed parrot</name>
    <dbReference type="NCBI Taxonomy" id="241587"/>
    <lineage>
        <taxon>Eukaryota</taxon>
        <taxon>Metazoa</taxon>
        <taxon>Chordata</taxon>
        <taxon>Craniata</taxon>
        <taxon>Vertebrata</taxon>
        <taxon>Euteleostomi</taxon>
        <taxon>Archelosauria</taxon>
        <taxon>Archosauria</taxon>
        <taxon>Dinosauria</taxon>
        <taxon>Saurischia</taxon>
        <taxon>Theropoda</taxon>
        <taxon>Coelurosauria</taxon>
        <taxon>Aves</taxon>
        <taxon>Neognathae</taxon>
        <taxon>Neoaves</taxon>
        <taxon>Telluraves</taxon>
        <taxon>Australaves</taxon>
        <taxon>Psittaciformes</taxon>
        <taxon>Psittacidae</taxon>
        <taxon>Amazona</taxon>
    </lineage>
</organism>
<dbReference type="InterPro" id="IPR004116">
    <property type="entry name" value="Amelogenin"/>
</dbReference>
<evidence type="ECO:0000313" key="8">
    <source>
        <dbReference type="Proteomes" id="UP000694522"/>
    </source>
</evidence>
<dbReference type="GO" id="GO:0031214">
    <property type="term" value="P:biomineral tissue development"/>
    <property type="evidence" value="ECO:0007669"/>
    <property type="project" value="UniProtKB-KW"/>
</dbReference>
<reference evidence="7" key="1">
    <citation type="submission" date="2025-08" db="UniProtKB">
        <authorList>
            <consortium name="Ensembl"/>
        </authorList>
    </citation>
    <scope>IDENTIFICATION</scope>
</reference>
<evidence type="ECO:0000256" key="3">
    <source>
        <dbReference type="ARBA" id="ARBA00022525"/>
    </source>
</evidence>
<dbReference type="SMART" id="SM00818">
    <property type="entry name" value="Amelogenin"/>
    <property type="match status" value="1"/>
</dbReference>
<proteinExistence type="inferred from homology"/>
<evidence type="ECO:0000256" key="6">
    <source>
        <dbReference type="SAM" id="MobiDB-lite"/>
    </source>
</evidence>
<name>A0A8B9IY28_9PSIT</name>